<accession>A0A426YJ78</accession>
<evidence type="ECO:0000313" key="2">
    <source>
        <dbReference type="EMBL" id="RRT51773.1"/>
    </source>
</evidence>
<protein>
    <submittedName>
        <fullName evidence="2">Uncharacterized protein</fullName>
    </submittedName>
</protein>
<evidence type="ECO:0000313" key="3">
    <source>
        <dbReference type="Proteomes" id="UP000287651"/>
    </source>
</evidence>
<dbReference type="AlphaFoldDB" id="A0A426YJ78"/>
<dbReference type="Proteomes" id="UP000287651">
    <property type="component" value="Unassembled WGS sequence"/>
</dbReference>
<reference evidence="2 3" key="1">
    <citation type="journal article" date="2014" name="Agronomy (Basel)">
        <title>A Draft Genome Sequence for Ensete ventricosum, the Drought-Tolerant Tree Against Hunger.</title>
        <authorList>
            <person name="Harrison J."/>
            <person name="Moore K.A."/>
            <person name="Paszkiewicz K."/>
            <person name="Jones T."/>
            <person name="Grant M."/>
            <person name="Ambacheew D."/>
            <person name="Muzemil S."/>
            <person name="Studholme D.J."/>
        </authorList>
    </citation>
    <scope>NUCLEOTIDE SEQUENCE [LARGE SCALE GENOMIC DNA]</scope>
</reference>
<comment type="caution">
    <text evidence="2">The sequence shown here is derived from an EMBL/GenBank/DDBJ whole genome shotgun (WGS) entry which is preliminary data.</text>
</comment>
<proteinExistence type="predicted"/>
<name>A0A426YJ78_ENSVE</name>
<evidence type="ECO:0000256" key="1">
    <source>
        <dbReference type="SAM" id="MobiDB-lite"/>
    </source>
</evidence>
<organism evidence="2 3">
    <name type="scientific">Ensete ventricosum</name>
    <name type="common">Abyssinian banana</name>
    <name type="synonym">Musa ensete</name>
    <dbReference type="NCBI Taxonomy" id="4639"/>
    <lineage>
        <taxon>Eukaryota</taxon>
        <taxon>Viridiplantae</taxon>
        <taxon>Streptophyta</taxon>
        <taxon>Embryophyta</taxon>
        <taxon>Tracheophyta</taxon>
        <taxon>Spermatophyta</taxon>
        <taxon>Magnoliopsida</taxon>
        <taxon>Liliopsida</taxon>
        <taxon>Zingiberales</taxon>
        <taxon>Musaceae</taxon>
        <taxon>Ensete</taxon>
    </lineage>
</organism>
<gene>
    <name evidence="2" type="ORF">B296_00042290</name>
</gene>
<sequence>MAAKRSESEDSSDNGGRRGQQQRRLRLCGCKWRRLQQGCGCNRRKMGSGVHGCCGGGQQRYGVRDGCCHVQFVARRDQNKEDSKLMDLQLGGQRWMKATSKAIVGIAWKMEATEMATGQQERGSDTR</sequence>
<feature type="region of interest" description="Disordered" evidence="1">
    <location>
        <begin position="1"/>
        <end position="23"/>
    </location>
</feature>
<dbReference type="EMBL" id="AMZH03012044">
    <property type="protein sequence ID" value="RRT51773.1"/>
    <property type="molecule type" value="Genomic_DNA"/>
</dbReference>